<protein>
    <submittedName>
        <fullName evidence="2">Uncharacterized protein</fullName>
    </submittedName>
</protein>
<proteinExistence type="predicted"/>
<evidence type="ECO:0000256" key="1">
    <source>
        <dbReference type="SAM" id="MobiDB-lite"/>
    </source>
</evidence>
<reference evidence="2" key="1">
    <citation type="submission" date="2021-01" db="EMBL/GenBank/DDBJ databases">
        <authorList>
            <person name="Corre E."/>
            <person name="Pelletier E."/>
            <person name="Niang G."/>
            <person name="Scheremetjew M."/>
            <person name="Finn R."/>
            <person name="Kale V."/>
            <person name="Holt S."/>
            <person name="Cochrane G."/>
            <person name="Meng A."/>
            <person name="Brown T."/>
            <person name="Cohen L."/>
        </authorList>
    </citation>
    <scope>NUCLEOTIDE SEQUENCE</scope>
    <source>
        <strain evidence="2">CCMP644</strain>
    </source>
</reference>
<evidence type="ECO:0000313" key="2">
    <source>
        <dbReference type="EMBL" id="CAD8948531.1"/>
    </source>
</evidence>
<feature type="region of interest" description="Disordered" evidence="1">
    <location>
        <begin position="168"/>
        <end position="189"/>
    </location>
</feature>
<organism evidence="2">
    <name type="scientific">Hemiselmis andersenii</name>
    <name type="common">Cryptophyte alga</name>
    <dbReference type="NCBI Taxonomy" id="464988"/>
    <lineage>
        <taxon>Eukaryota</taxon>
        <taxon>Cryptophyceae</taxon>
        <taxon>Cryptomonadales</taxon>
        <taxon>Hemiselmidaceae</taxon>
        <taxon>Hemiselmis</taxon>
    </lineage>
</organism>
<dbReference type="EMBL" id="HBFX01004957">
    <property type="protein sequence ID" value="CAD8948531.1"/>
    <property type="molecule type" value="Transcribed_RNA"/>
</dbReference>
<name>A0A6U4SH18_HEMAN</name>
<dbReference type="AlphaFoldDB" id="A0A6U4SH18"/>
<gene>
    <name evidence="2" type="ORF">HAND00432_LOCUS3049</name>
</gene>
<sequence length="189" mass="20181">MSVAPEPQGQGGGTFHGRVVVDFFDESKGFQTGHPVMLKGLVTASHLNGSQGSIAEVKAPAEGGETIFVVDLNGEQVFVKLSNLKMGVECTHIEGHHTAGEVMQLSVKCAKDCDLEAFQSAVTRMLKDPSQPNAEYSIKSLQYDDQNLQSTAPFKWVAPGSEVLLEGNITYPEKPPEPSKQSSGCCAVS</sequence>
<accession>A0A6U4SH18</accession>